<evidence type="ECO:0000313" key="1">
    <source>
        <dbReference type="EMBL" id="QHS95055.1"/>
    </source>
</evidence>
<dbReference type="EMBL" id="MN739238">
    <property type="protein sequence ID" value="QHS95055.1"/>
    <property type="molecule type" value="Genomic_DNA"/>
</dbReference>
<sequence length="304" mass="36098">MENLRVRLINIKDFDILSELCCLEENISYAQDIINNINVNITPKNFLSSFIIYNCSHDIIGKNHIDENLDLINTAKNMIFSETYSDLKKYVTKYCHLFEIWKKKDYKLIIDSLCHEFFQTNLSILNIPTNNIEKKMLLTCYRNKIVHYASKLVSSEDVCNILYNYSPLKYTHKELTTKYNKDFFTNLSYQFDSDNFIPFLDVIDFLCDFYITIQNKKIEHIKAIFNRGYFNDILHNNYNNDDIKFFSNKAFDLIKSVQIHDNNTLLEKYRYEVITNSTYLPDIIENIVNLTISLTNNIENMQKN</sequence>
<dbReference type="AlphaFoldDB" id="A0A6C0BRI6"/>
<name>A0A6C0BRI6_9ZZZZ</name>
<organism evidence="1">
    <name type="scientific">viral metagenome</name>
    <dbReference type="NCBI Taxonomy" id="1070528"/>
    <lineage>
        <taxon>unclassified sequences</taxon>
        <taxon>metagenomes</taxon>
        <taxon>organismal metagenomes</taxon>
    </lineage>
</organism>
<proteinExistence type="predicted"/>
<reference evidence="1" key="1">
    <citation type="journal article" date="2020" name="Nature">
        <title>Giant virus diversity and host interactions through global metagenomics.</title>
        <authorList>
            <person name="Schulz F."/>
            <person name="Roux S."/>
            <person name="Paez-Espino D."/>
            <person name="Jungbluth S."/>
            <person name="Walsh D.A."/>
            <person name="Denef V.J."/>
            <person name="McMahon K.D."/>
            <person name="Konstantinidis K.T."/>
            <person name="Eloe-Fadrosh E.A."/>
            <person name="Kyrpides N.C."/>
            <person name="Woyke T."/>
        </authorList>
    </citation>
    <scope>NUCLEOTIDE SEQUENCE</scope>
    <source>
        <strain evidence="1">GVMAG-M-3300018428-16</strain>
    </source>
</reference>
<protein>
    <submittedName>
        <fullName evidence="1">Uncharacterized protein</fullName>
    </submittedName>
</protein>
<accession>A0A6C0BRI6</accession>